<dbReference type="EMBL" id="BKCJ011179535">
    <property type="protein sequence ID" value="GFC99588.1"/>
    <property type="molecule type" value="Genomic_DNA"/>
</dbReference>
<dbReference type="AlphaFoldDB" id="A0A699SRQ6"/>
<dbReference type="Gene3D" id="3.30.565.60">
    <property type="match status" value="1"/>
</dbReference>
<feature type="non-terminal residue" evidence="1">
    <location>
        <position position="214"/>
    </location>
</feature>
<feature type="non-terminal residue" evidence="1">
    <location>
        <position position="1"/>
    </location>
</feature>
<evidence type="ECO:0000313" key="1">
    <source>
        <dbReference type="EMBL" id="GFC99588.1"/>
    </source>
</evidence>
<sequence length="214" mass="24172">DKAVVREQGILHITNMGAILFARDLKQFTRLEHKGLRIIIYNGTGRTNGGREQTGRLGYAIGFTKALTWLNERLPSREEITATRREEIPTYPVKAIRELVANALIHQDFTTSGSSPMVEVFDNRIEVTNPGAPLINVLQFLNHTPISRNEDIADVMKALDFCERRGSGVDRIVEECEKHFLPAPDFIRGDNSTQAILYAPRLLRDMSSRDKVRA</sequence>
<organism evidence="1">
    <name type="scientific">Tanacetum cinerariifolium</name>
    <name type="common">Dalmatian daisy</name>
    <name type="synonym">Chrysanthemum cinerariifolium</name>
    <dbReference type="NCBI Taxonomy" id="118510"/>
    <lineage>
        <taxon>Eukaryota</taxon>
        <taxon>Viridiplantae</taxon>
        <taxon>Streptophyta</taxon>
        <taxon>Embryophyta</taxon>
        <taxon>Tracheophyta</taxon>
        <taxon>Spermatophyta</taxon>
        <taxon>Magnoliopsida</taxon>
        <taxon>eudicotyledons</taxon>
        <taxon>Gunneridae</taxon>
        <taxon>Pentapetalae</taxon>
        <taxon>asterids</taxon>
        <taxon>campanulids</taxon>
        <taxon>Asterales</taxon>
        <taxon>Asteraceae</taxon>
        <taxon>Asteroideae</taxon>
        <taxon>Anthemideae</taxon>
        <taxon>Anthemidinae</taxon>
        <taxon>Tanacetum</taxon>
    </lineage>
</organism>
<dbReference type="Pfam" id="PF13749">
    <property type="entry name" value="HATPase_c_4"/>
    <property type="match status" value="1"/>
</dbReference>
<gene>
    <name evidence="1" type="ORF">Tci_871558</name>
</gene>
<protein>
    <submittedName>
        <fullName evidence="1">Uncharacterized protein</fullName>
    </submittedName>
</protein>
<reference evidence="1" key="1">
    <citation type="journal article" date="2019" name="Sci. Rep.">
        <title>Draft genome of Tanacetum cinerariifolium, the natural source of mosquito coil.</title>
        <authorList>
            <person name="Yamashiro T."/>
            <person name="Shiraishi A."/>
            <person name="Satake H."/>
            <person name="Nakayama K."/>
        </authorList>
    </citation>
    <scope>NUCLEOTIDE SEQUENCE</scope>
</reference>
<proteinExistence type="predicted"/>
<dbReference type="PANTHER" id="PTHR30595:SF6">
    <property type="entry name" value="SCHLAFEN ALBA-2 DOMAIN-CONTAINING PROTEIN"/>
    <property type="match status" value="1"/>
</dbReference>
<accession>A0A699SRQ6</accession>
<dbReference type="PANTHER" id="PTHR30595">
    <property type="entry name" value="GLPR-RELATED TRANSCRIPTIONAL REPRESSOR"/>
    <property type="match status" value="1"/>
</dbReference>
<name>A0A699SRQ6_TANCI</name>
<comment type="caution">
    <text evidence="1">The sequence shown here is derived from an EMBL/GenBank/DDBJ whole genome shotgun (WGS) entry which is preliminary data.</text>
</comment>
<dbReference type="InterPro" id="IPR038475">
    <property type="entry name" value="RecG_C_sf"/>
</dbReference>